<protein>
    <submittedName>
        <fullName evidence="1">IS66 family insertion sequence element accessory protein TnpB</fullName>
    </submittedName>
</protein>
<organism evidence="1">
    <name type="scientific">Bradyrhizobium quebecense</name>
    <dbReference type="NCBI Taxonomy" id="2748629"/>
    <lineage>
        <taxon>Bacteria</taxon>
        <taxon>Pseudomonadati</taxon>
        <taxon>Pseudomonadota</taxon>
        <taxon>Alphaproteobacteria</taxon>
        <taxon>Hyphomicrobiales</taxon>
        <taxon>Nitrobacteraceae</taxon>
        <taxon>Bradyrhizobium</taxon>
    </lineage>
</organism>
<comment type="caution">
    <text evidence="1">The sequence shown here is derived from an EMBL/GenBank/DDBJ whole genome shotgun (WGS) entry which is preliminary data.</text>
</comment>
<dbReference type="NCBIfam" id="NF033819">
    <property type="entry name" value="IS66_TnpB"/>
    <property type="match status" value="1"/>
</dbReference>
<proteinExistence type="predicted"/>
<dbReference type="Pfam" id="PF05717">
    <property type="entry name" value="TnpB_IS66"/>
    <property type="match status" value="1"/>
</dbReference>
<accession>A0A973WQ98</accession>
<dbReference type="PANTHER" id="PTHR36455:SF1">
    <property type="entry name" value="BLR8292 PROTEIN"/>
    <property type="match status" value="1"/>
</dbReference>
<dbReference type="GO" id="GO:0003677">
    <property type="term" value="F:DNA binding"/>
    <property type="evidence" value="ECO:0007669"/>
    <property type="project" value="InterPro"/>
</dbReference>
<dbReference type="Pfam" id="PF01527">
    <property type="entry name" value="HTH_Tnp_1"/>
    <property type="match status" value="1"/>
</dbReference>
<dbReference type="AlphaFoldDB" id="A0A973WQ98"/>
<name>A0A973WQ98_9BRAD</name>
<reference evidence="1" key="1">
    <citation type="submission" date="2020-06" db="EMBL/GenBank/DDBJ databases">
        <title>Whole Genome Sequence of Bradyrhizobium sp. Strain 66S1MB.</title>
        <authorList>
            <person name="Bromfield E."/>
            <person name="Cloutier S."/>
        </authorList>
    </citation>
    <scope>NUCLEOTIDE SEQUENCE</scope>
    <source>
        <strain evidence="1">66S1MB</strain>
    </source>
</reference>
<dbReference type="NCBIfam" id="NF047595">
    <property type="entry name" value="IS66_ISRel24_TnpA"/>
    <property type="match status" value="1"/>
</dbReference>
<dbReference type="EMBL" id="JABWSX010000001">
    <property type="protein sequence ID" value="NVL07496.1"/>
    <property type="molecule type" value="Genomic_DNA"/>
</dbReference>
<dbReference type="InterPro" id="IPR002514">
    <property type="entry name" value="Transposase_8"/>
</dbReference>
<dbReference type="InterPro" id="IPR008878">
    <property type="entry name" value="Transposase_IS66_Orf2"/>
</dbReference>
<dbReference type="PANTHER" id="PTHR36455">
    <property type="match status" value="1"/>
</dbReference>
<sequence>MSDDDQKLRVRLVGRNGRRRYEAASKERLVAACLEPGVSVSRLALEHGVNANLLRKWIKKHSATRSLPPSSRPAFIPVQLEGKSERDLSRKDSVATVDLPAYDEVRGSEPKGTPAFCSPAKVSVSLPNGVKLALECGDVDALTAIIGALGDDLQVYLHREPIDFRAGINSLAVLVQETMALDPFTPAVFAFCNRRCDRMKLLFFDRSGFVLVLKRLTEDRFRWPRRQEAIVTLTTEQLHWILDGIDIDAMVRHPVRQYQVAG</sequence>
<evidence type="ECO:0000313" key="1">
    <source>
        <dbReference type="EMBL" id="NVL07496.1"/>
    </source>
</evidence>
<dbReference type="GO" id="GO:0004803">
    <property type="term" value="F:transposase activity"/>
    <property type="evidence" value="ECO:0007669"/>
    <property type="project" value="InterPro"/>
</dbReference>
<dbReference type="InterPro" id="IPR009057">
    <property type="entry name" value="Homeodomain-like_sf"/>
</dbReference>
<gene>
    <name evidence="1" type="primary">tnpB</name>
    <name evidence="1" type="ORF">HU230_17480</name>
</gene>
<dbReference type="SUPFAM" id="SSF46689">
    <property type="entry name" value="Homeodomain-like"/>
    <property type="match status" value="1"/>
</dbReference>
<dbReference type="GO" id="GO:0006313">
    <property type="term" value="P:DNA transposition"/>
    <property type="evidence" value="ECO:0007669"/>
    <property type="project" value="InterPro"/>
</dbReference>